<feature type="domain" description="N-acetyltransferase" evidence="1">
    <location>
        <begin position="73"/>
        <end position="226"/>
    </location>
</feature>
<dbReference type="InterPro" id="IPR052523">
    <property type="entry name" value="Trichothecene_AcTrans"/>
</dbReference>
<dbReference type="InterPro" id="IPR000182">
    <property type="entry name" value="GNAT_dom"/>
</dbReference>
<evidence type="ECO:0000313" key="3">
    <source>
        <dbReference type="Proteomes" id="UP001600064"/>
    </source>
</evidence>
<dbReference type="PROSITE" id="PS51186">
    <property type="entry name" value="GNAT"/>
    <property type="match status" value="1"/>
</dbReference>
<sequence length="246" mass="26609">MAPGSSSPPSLVIARPQPADAARIAAIHLAAMDSNPLLHAQFPTPESLAGLERLLEADTATLLRREAPDGGILVAREAGGQGGGGSDGAIVAFARWESPSSAPSDAGHREKLEEDDELQSLAGCRSEFLAGYASRAKEARERYFGGRECYSLTFVCTDPLYQGRGAGSLLTRRVLDMAAAEGVPVYLESTEVAVKLYERLGFRTLGGFEMRIPRRGTANDMVVYRETCMVWYPPSQEEEEEEEGQR</sequence>
<dbReference type="SUPFAM" id="SSF55729">
    <property type="entry name" value="Acyl-CoA N-acyltransferases (Nat)"/>
    <property type="match status" value="1"/>
</dbReference>
<accession>A0ABR4D7A2</accession>
<proteinExistence type="predicted"/>
<dbReference type="Pfam" id="PF00583">
    <property type="entry name" value="Acetyltransf_1"/>
    <property type="match status" value="1"/>
</dbReference>
<organism evidence="2 3">
    <name type="scientific">Remersonia thermophila</name>
    <dbReference type="NCBI Taxonomy" id="72144"/>
    <lineage>
        <taxon>Eukaryota</taxon>
        <taxon>Fungi</taxon>
        <taxon>Dikarya</taxon>
        <taxon>Ascomycota</taxon>
        <taxon>Pezizomycotina</taxon>
        <taxon>Sordariomycetes</taxon>
        <taxon>Sordariomycetidae</taxon>
        <taxon>Sordariales</taxon>
        <taxon>Sordariales incertae sedis</taxon>
        <taxon>Remersonia</taxon>
    </lineage>
</organism>
<keyword evidence="3" id="KW-1185">Reference proteome</keyword>
<dbReference type="Gene3D" id="3.40.630.30">
    <property type="match status" value="1"/>
</dbReference>
<name>A0ABR4D7A2_9PEZI</name>
<reference evidence="2 3" key="1">
    <citation type="journal article" date="2024" name="Commun. Biol.">
        <title>Comparative genomic analysis of thermophilic fungi reveals convergent evolutionary adaptations and gene losses.</title>
        <authorList>
            <person name="Steindorff A.S."/>
            <person name="Aguilar-Pontes M.V."/>
            <person name="Robinson A.J."/>
            <person name="Andreopoulos B."/>
            <person name="LaButti K."/>
            <person name="Kuo A."/>
            <person name="Mondo S."/>
            <person name="Riley R."/>
            <person name="Otillar R."/>
            <person name="Haridas S."/>
            <person name="Lipzen A."/>
            <person name="Grimwood J."/>
            <person name="Schmutz J."/>
            <person name="Clum A."/>
            <person name="Reid I.D."/>
            <person name="Moisan M.C."/>
            <person name="Butler G."/>
            <person name="Nguyen T.T.M."/>
            <person name="Dewar K."/>
            <person name="Conant G."/>
            <person name="Drula E."/>
            <person name="Henrissat B."/>
            <person name="Hansel C."/>
            <person name="Singer S."/>
            <person name="Hutchinson M.I."/>
            <person name="de Vries R.P."/>
            <person name="Natvig D.O."/>
            <person name="Powell A.J."/>
            <person name="Tsang A."/>
            <person name="Grigoriev I.V."/>
        </authorList>
    </citation>
    <scope>NUCLEOTIDE SEQUENCE [LARGE SCALE GENOMIC DNA]</scope>
    <source>
        <strain evidence="2 3">ATCC 22073</strain>
    </source>
</reference>
<dbReference type="InterPro" id="IPR016181">
    <property type="entry name" value="Acyl_CoA_acyltransferase"/>
</dbReference>
<dbReference type="RefSeq" id="XP_070864930.1">
    <property type="nucleotide sequence ID" value="XM_071012168.1"/>
</dbReference>
<evidence type="ECO:0000313" key="2">
    <source>
        <dbReference type="EMBL" id="KAL2266203.1"/>
    </source>
</evidence>
<dbReference type="Proteomes" id="UP001600064">
    <property type="component" value="Unassembled WGS sequence"/>
</dbReference>
<dbReference type="PANTHER" id="PTHR42791">
    <property type="entry name" value="GNAT FAMILY ACETYLTRANSFERASE"/>
    <property type="match status" value="1"/>
</dbReference>
<protein>
    <recommendedName>
        <fullName evidence="1">N-acetyltransferase domain-containing protein</fullName>
    </recommendedName>
</protein>
<dbReference type="EMBL" id="JAZGUE010000005">
    <property type="protein sequence ID" value="KAL2266203.1"/>
    <property type="molecule type" value="Genomic_DNA"/>
</dbReference>
<dbReference type="PANTHER" id="PTHR42791:SF2">
    <property type="entry name" value="N-ACETYLTRANSFERASE DOMAIN-CONTAINING PROTEIN"/>
    <property type="match status" value="1"/>
</dbReference>
<evidence type="ECO:0000259" key="1">
    <source>
        <dbReference type="PROSITE" id="PS51186"/>
    </source>
</evidence>
<dbReference type="CDD" id="cd04301">
    <property type="entry name" value="NAT_SF"/>
    <property type="match status" value="1"/>
</dbReference>
<comment type="caution">
    <text evidence="2">The sequence shown here is derived from an EMBL/GenBank/DDBJ whole genome shotgun (WGS) entry which is preliminary data.</text>
</comment>
<dbReference type="GeneID" id="98126812"/>
<gene>
    <name evidence="2" type="ORF">VTJ83DRAFT_5555</name>
</gene>